<evidence type="ECO:0000256" key="4">
    <source>
        <dbReference type="ARBA" id="ARBA00022782"/>
    </source>
</evidence>
<evidence type="ECO:0000256" key="2">
    <source>
        <dbReference type="ARBA" id="ARBA00022473"/>
    </source>
</evidence>
<dbReference type="Pfam" id="PF00076">
    <property type="entry name" value="RRM_1"/>
    <property type="match status" value="1"/>
</dbReference>
<feature type="compositionally biased region" description="Low complexity" evidence="12">
    <location>
        <begin position="11"/>
        <end position="24"/>
    </location>
</feature>
<dbReference type="InterPro" id="IPR012677">
    <property type="entry name" value="Nucleotide-bd_a/b_plait_sf"/>
</dbReference>
<keyword evidence="3" id="KW-0963">Cytoplasm</keyword>
<gene>
    <name evidence="14" type="ORF">CCH79_00013151</name>
</gene>
<evidence type="ECO:0000313" key="14">
    <source>
        <dbReference type="EMBL" id="PWA32247.1"/>
    </source>
</evidence>
<dbReference type="PANTHER" id="PTHR11176">
    <property type="entry name" value="BOULE-RELATED"/>
    <property type="match status" value="1"/>
</dbReference>
<comment type="function">
    <text evidence="8">Probable RNA-binding protein, which may be required during spermatogenesis. May act by binding to the 3'-UTR of mRNAs and regulating their translation.</text>
</comment>
<evidence type="ECO:0000256" key="8">
    <source>
        <dbReference type="ARBA" id="ARBA00060279"/>
    </source>
</evidence>
<dbReference type="Gene3D" id="3.30.70.330">
    <property type="match status" value="1"/>
</dbReference>
<dbReference type="GO" id="GO:0051321">
    <property type="term" value="P:meiotic cell cycle"/>
    <property type="evidence" value="ECO:0007669"/>
    <property type="project" value="UniProtKB-ARBA"/>
</dbReference>
<evidence type="ECO:0000256" key="10">
    <source>
        <dbReference type="ARBA" id="ARBA00072848"/>
    </source>
</evidence>
<evidence type="ECO:0000256" key="11">
    <source>
        <dbReference type="PROSITE-ProRule" id="PRU00176"/>
    </source>
</evidence>
<evidence type="ECO:0000256" key="6">
    <source>
        <dbReference type="ARBA" id="ARBA00022871"/>
    </source>
</evidence>
<dbReference type="InterPro" id="IPR034988">
    <property type="entry name" value="DAZ_BOULE_RRM"/>
</dbReference>
<evidence type="ECO:0000313" key="15">
    <source>
        <dbReference type="Proteomes" id="UP000250572"/>
    </source>
</evidence>
<feature type="compositionally biased region" description="Polar residues" evidence="12">
    <location>
        <begin position="25"/>
        <end position="34"/>
    </location>
</feature>
<reference evidence="14 15" key="1">
    <citation type="journal article" date="2018" name="G3 (Bethesda)">
        <title>A High-Quality Reference Genome for the Invasive Mosquitofish Gambusia affinis Using a Chicago Library.</title>
        <authorList>
            <person name="Hoffberg S.L."/>
            <person name="Troendle N.J."/>
            <person name="Glenn T.C."/>
            <person name="Mahmud O."/>
            <person name="Louha S."/>
            <person name="Chalopin D."/>
            <person name="Bennetzen J.L."/>
            <person name="Mauricio R."/>
        </authorList>
    </citation>
    <scope>NUCLEOTIDE SEQUENCE [LARGE SCALE GENOMIC DNA]</scope>
    <source>
        <strain evidence="14">NE01/NJP1002.9</strain>
        <tissue evidence="14">Muscle</tissue>
    </source>
</reference>
<dbReference type="STRING" id="33528.ENSGAFP00000005085"/>
<dbReference type="GO" id="GO:0003730">
    <property type="term" value="F:mRNA 3'-UTR binding"/>
    <property type="evidence" value="ECO:0007669"/>
    <property type="project" value="TreeGrafter"/>
</dbReference>
<name>A0A315WB30_GAMAF</name>
<keyword evidence="15" id="KW-1185">Reference proteome</keyword>
<dbReference type="GO" id="GO:0030154">
    <property type="term" value="P:cell differentiation"/>
    <property type="evidence" value="ECO:0007669"/>
    <property type="project" value="UniProtKB-KW"/>
</dbReference>
<dbReference type="FunFam" id="3.30.70.330:FF:000167">
    <property type="entry name" value="protein boule-like isoform X1"/>
    <property type="match status" value="1"/>
</dbReference>
<feature type="region of interest" description="Disordered" evidence="12">
    <location>
        <begin position="334"/>
        <end position="356"/>
    </location>
</feature>
<protein>
    <recommendedName>
        <fullName evidence="10">Protein boule-like</fullName>
    </recommendedName>
</protein>
<evidence type="ECO:0000256" key="9">
    <source>
        <dbReference type="ARBA" id="ARBA00062241"/>
    </source>
</evidence>
<dbReference type="GO" id="GO:0005737">
    <property type="term" value="C:cytoplasm"/>
    <property type="evidence" value="ECO:0007669"/>
    <property type="project" value="UniProtKB-SubCell"/>
</dbReference>
<keyword evidence="2" id="KW-0217">Developmental protein</keyword>
<dbReference type="PROSITE" id="PS50102">
    <property type="entry name" value="RRM"/>
    <property type="match status" value="1"/>
</dbReference>
<dbReference type="GO" id="GO:0045948">
    <property type="term" value="P:positive regulation of translational initiation"/>
    <property type="evidence" value="ECO:0007669"/>
    <property type="project" value="TreeGrafter"/>
</dbReference>
<dbReference type="EMBL" id="NHOQ01000199">
    <property type="protein sequence ID" value="PWA32247.1"/>
    <property type="molecule type" value="Genomic_DNA"/>
</dbReference>
<dbReference type="SUPFAM" id="SSF54928">
    <property type="entry name" value="RNA-binding domain, RBD"/>
    <property type="match status" value="1"/>
</dbReference>
<dbReference type="GO" id="GO:0008494">
    <property type="term" value="F:translation activator activity"/>
    <property type="evidence" value="ECO:0007669"/>
    <property type="project" value="TreeGrafter"/>
</dbReference>
<evidence type="ECO:0000256" key="7">
    <source>
        <dbReference type="ARBA" id="ARBA00022884"/>
    </source>
</evidence>
<dbReference type="Proteomes" id="UP000250572">
    <property type="component" value="Unassembled WGS sequence"/>
</dbReference>
<evidence type="ECO:0000256" key="1">
    <source>
        <dbReference type="ARBA" id="ARBA00004496"/>
    </source>
</evidence>
<keyword evidence="5" id="KW-0810">Translation regulation</keyword>
<feature type="compositionally biased region" description="Polar residues" evidence="12">
    <location>
        <begin position="1"/>
        <end position="10"/>
    </location>
</feature>
<evidence type="ECO:0000256" key="3">
    <source>
        <dbReference type="ARBA" id="ARBA00022490"/>
    </source>
</evidence>
<keyword evidence="6" id="KW-0744">Spermatogenesis</keyword>
<proteinExistence type="predicted"/>
<comment type="subcellular location">
    <subcellularLocation>
        <location evidence="1">Cytoplasm</location>
    </subcellularLocation>
</comment>
<comment type="subunit">
    <text evidence="9">Interacts with DAZ1 and DAZL.</text>
</comment>
<comment type="caution">
    <text evidence="14">The sequence shown here is derived from an EMBL/GenBank/DDBJ whole genome shotgun (WGS) entry which is preliminary data.</text>
</comment>
<evidence type="ECO:0000256" key="5">
    <source>
        <dbReference type="ARBA" id="ARBA00022845"/>
    </source>
</evidence>
<accession>A0A315WB30</accession>
<dbReference type="AlphaFoldDB" id="A0A315WB30"/>
<feature type="region of interest" description="Disordered" evidence="12">
    <location>
        <begin position="1"/>
        <end position="41"/>
    </location>
</feature>
<dbReference type="GO" id="GO:0007283">
    <property type="term" value="P:spermatogenesis"/>
    <property type="evidence" value="ECO:0007669"/>
    <property type="project" value="UniProtKB-KW"/>
</dbReference>
<dbReference type="PANTHER" id="PTHR11176:SF10">
    <property type="entry name" value="PROTEIN BOULE-LIKE"/>
    <property type="match status" value="1"/>
</dbReference>
<evidence type="ECO:0000259" key="13">
    <source>
        <dbReference type="PROSITE" id="PS50102"/>
    </source>
</evidence>
<sequence length="356" mass="40116">MEVENQNTLTSCPSSLNDSSSSSSDVLNQENPLESLTHHPPIPGTIIPNRIFVGGIDHRVNEGDLHQIFSQYGAVKDVKIIIDRSGISKRYGFVTFENQDDVLGILSNATEICFKEKKLCIGQAVKKNHSSGKAKNTRMANLDPQISCGTFYLTTSTGHPYTYHKGVAYFHCPSMNPLAHHWSPHPQLMLPQPHQPVHPQQPPVYPHYQDIANQYQWNIAQVCETNHRSAVQVTFPTDQPRRVCVQVPTPFSAAMYSQQPEYPYQPLDGSSYLPPGPAMEGNTPEFLESTAPHFYSGMTPIALQHDPRESQLFPRPRVHLKPRHRRYTHPKDYYHLPEPTESPDAATFPFHAPRVG</sequence>
<feature type="domain" description="RRM" evidence="13">
    <location>
        <begin position="49"/>
        <end position="126"/>
    </location>
</feature>
<dbReference type="GO" id="GO:0070935">
    <property type="term" value="P:3'-UTR-mediated mRNA stabilization"/>
    <property type="evidence" value="ECO:0007669"/>
    <property type="project" value="TreeGrafter"/>
</dbReference>
<dbReference type="SMART" id="SM00360">
    <property type="entry name" value="RRM"/>
    <property type="match status" value="1"/>
</dbReference>
<dbReference type="InterPro" id="IPR035979">
    <property type="entry name" value="RBD_domain_sf"/>
</dbReference>
<organism evidence="14 15">
    <name type="scientific">Gambusia affinis</name>
    <name type="common">Western mosquitofish</name>
    <name type="synonym">Heterandria affinis</name>
    <dbReference type="NCBI Taxonomy" id="33528"/>
    <lineage>
        <taxon>Eukaryota</taxon>
        <taxon>Metazoa</taxon>
        <taxon>Chordata</taxon>
        <taxon>Craniata</taxon>
        <taxon>Vertebrata</taxon>
        <taxon>Euteleostomi</taxon>
        <taxon>Actinopterygii</taxon>
        <taxon>Neopterygii</taxon>
        <taxon>Teleostei</taxon>
        <taxon>Neoteleostei</taxon>
        <taxon>Acanthomorphata</taxon>
        <taxon>Ovalentaria</taxon>
        <taxon>Atherinomorphae</taxon>
        <taxon>Cyprinodontiformes</taxon>
        <taxon>Poeciliidae</taxon>
        <taxon>Poeciliinae</taxon>
        <taxon>Gambusia</taxon>
    </lineage>
</organism>
<dbReference type="InterPro" id="IPR000504">
    <property type="entry name" value="RRM_dom"/>
</dbReference>
<evidence type="ECO:0000256" key="12">
    <source>
        <dbReference type="SAM" id="MobiDB-lite"/>
    </source>
</evidence>
<keyword evidence="4" id="KW-0221">Differentiation</keyword>
<keyword evidence="7 11" id="KW-0694">RNA-binding</keyword>
<dbReference type="CDD" id="cd12412">
    <property type="entry name" value="RRM_DAZL_BOULE"/>
    <property type="match status" value="1"/>
</dbReference>